<proteinExistence type="inferred from homology"/>
<accession>A0ABW9UPR8</accession>
<keyword evidence="7" id="KW-0460">Magnesium</keyword>
<name>A0ABW9UPR8_CHLPH</name>
<organism evidence="9 10">
    <name type="scientific">Chlorobium phaeovibrioides</name>
    <dbReference type="NCBI Taxonomy" id="1094"/>
    <lineage>
        <taxon>Bacteria</taxon>
        <taxon>Pseudomonadati</taxon>
        <taxon>Chlorobiota</taxon>
        <taxon>Chlorobiia</taxon>
        <taxon>Chlorobiales</taxon>
        <taxon>Chlorobiaceae</taxon>
        <taxon>Chlorobium/Pelodictyon group</taxon>
        <taxon>Chlorobium</taxon>
    </lineage>
</organism>
<dbReference type="PIRSF" id="PIRSF032582">
    <property type="entry name" value="Cas2"/>
    <property type="match status" value="1"/>
</dbReference>
<evidence type="ECO:0000256" key="4">
    <source>
        <dbReference type="ARBA" id="ARBA00022723"/>
    </source>
</evidence>
<keyword evidence="8" id="KW-0051">Antiviral defense</keyword>
<dbReference type="InterPro" id="IPR019199">
    <property type="entry name" value="Virulence_VapD/CRISPR_Cas2"/>
</dbReference>
<keyword evidence="3" id="KW-0540">Nuclease</keyword>
<dbReference type="GO" id="GO:0004519">
    <property type="term" value="F:endonuclease activity"/>
    <property type="evidence" value="ECO:0007669"/>
    <property type="project" value="UniProtKB-KW"/>
</dbReference>
<gene>
    <name evidence="9" type="primary">cas2</name>
    <name evidence="9" type="ORF">GJ685_08275</name>
</gene>
<dbReference type="SUPFAM" id="SSF143430">
    <property type="entry name" value="TTP0101/SSO1404-like"/>
    <property type="match status" value="1"/>
</dbReference>
<comment type="similarity">
    <text evidence="2">Belongs to the CRISPR-associated endoribonuclease Cas2 protein family.</text>
</comment>
<protein>
    <submittedName>
        <fullName evidence="9">CRISPR-associated endonuclease Cas2</fullName>
    </submittedName>
</protein>
<evidence type="ECO:0000256" key="8">
    <source>
        <dbReference type="ARBA" id="ARBA00023118"/>
    </source>
</evidence>
<evidence type="ECO:0000256" key="7">
    <source>
        <dbReference type="ARBA" id="ARBA00022842"/>
    </source>
</evidence>
<evidence type="ECO:0000256" key="1">
    <source>
        <dbReference type="ARBA" id="ARBA00001946"/>
    </source>
</evidence>
<comment type="caution">
    <text evidence="9">The sequence shown here is derived from an EMBL/GenBank/DDBJ whole genome shotgun (WGS) entry which is preliminary data.</text>
</comment>
<dbReference type="RefSeq" id="WP_160460271.1">
    <property type="nucleotide sequence ID" value="NZ_WUBZ01000035.1"/>
</dbReference>
<dbReference type="Proteomes" id="UP000489351">
    <property type="component" value="Unassembled WGS sequence"/>
</dbReference>
<keyword evidence="6" id="KW-0378">Hydrolase</keyword>
<keyword evidence="4" id="KW-0479">Metal-binding</keyword>
<evidence type="ECO:0000256" key="3">
    <source>
        <dbReference type="ARBA" id="ARBA00022722"/>
    </source>
</evidence>
<keyword evidence="10" id="KW-1185">Reference proteome</keyword>
<dbReference type="Pfam" id="PF09827">
    <property type="entry name" value="CRISPR_Cas2"/>
    <property type="match status" value="1"/>
</dbReference>
<dbReference type="PANTHER" id="PTHR34405">
    <property type="entry name" value="CRISPR-ASSOCIATED ENDORIBONUCLEASE CAS2"/>
    <property type="match status" value="1"/>
</dbReference>
<feature type="non-terminal residue" evidence="9">
    <location>
        <position position="55"/>
    </location>
</feature>
<evidence type="ECO:0000313" key="10">
    <source>
        <dbReference type="Proteomes" id="UP000489351"/>
    </source>
</evidence>
<reference evidence="9 10" key="1">
    <citation type="submission" date="2019-11" db="EMBL/GenBank/DDBJ databases">
        <title>Green- and brown-colored morphotypes of Chlorobia in the stratified aquatic ecosystems of Kandalaksha Gulf (White Sea): A model for study of the accessory genome evolution.</title>
        <authorList>
            <person name="Grouzdev D.S."/>
        </authorList>
    </citation>
    <scope>NUCLEOTIDE SEQUENCE [LARGE SCALE GENOMIC DNA]</scope>
    <source>
        <strain evidence="9 10">ZM</strain>
    </source>
</reference>
<comment type="cofactor">
    <cofactor evidence="1">
        <name>Mg(2+)</name>
        <dbReference type="ChEBI" id="CHEBI:18420"/>
    </cofactor>
</comment>
<dbReference type="PANTHER" id="PTHR34405:SF3">
    <property type="entry name" value="CRISPR-ASSOCIATED ENDORIBONUCLEASE CAS2 3"/>
    <property type="match status" value="1"/>
</dbReference>
<keyword evidence="5 9" id="KW-0255">Endonuclease</keyword>
<evidence type="ECO:0000256" key="6">
    <source>
        <dbReference type="ARBA" id="ARBA00022801"/>
    </source>
</evidence>
<evidence type="ECO:0000313" key="9">
    <source>
        <dbReference type="EMBL" id="MWV55048.1"/>
    </source>
</evidence>
<evidence type="ECO:0000256" key="5">
    <source>
        <dbReference type="ARBA" id="ARBA00022759"/>
    </source>
</evidence>
<dbReference type="Gene3D" id="3.30.70.240">
    <property type="match status" value="1"/>
</dbReference>
<dbReference type="InterPro" id="IPR021127">
    <property type="entry name" value="CRISPR_associated_Cas2"/>
</dbReference>
<evidence type="ECO:0000256" key="2">
    <source>
        <dbReference type="ARBA" id="ARBA00009959"/>
    </source>
</evidence>
<dbReference type="EMBL" id="WUBZ01000035">
    <property type="protein sequence ID" value="MWV55048.1"/>
    <property type="molecule type" value="Genomic_DNA"/>
</dbReference>
<dbReference type="NCBIfam" id="TIGR01573">
    <property type="entry name" value="cas2"/>
    <property type="match status" value="1"/>
</dbReference>
<sequence>MMVLVTYDVNTETPAGRRRLRRIAKTCQNFGQRVQFSVFECSVDPAQWIKFRAKL</sequence>
<dbReference type="CDD" id="cd09725">
    <property type="entry name" value="Cas2_I_II_III"/>
    <property type="match status" value="1"/>
</dbReference>